<keyword evidence="2" id="KW-1185">Reference proteome</keyword>
<accession>A0A9E7KAI6</accession>
<dbReference type="OrthoDB" id="780166at2759"/>
<sequence length="494" mass="52891">MPCPTHRCLLPSPCSSSPTIVLHTLPPSSLRHCSLPLRSTPSALPPEHRAAKMKVSRRPFTSCICRIPPFPEHGFVSRCSFWVGCTAGSAPPAAMCSRTWEPVRSPLSVYVHVDCRLDVFLWVHRTAVKLGRLSVWLAGRTCNCLAGRPSLDEDPHRSRRQYQPFKARSLRLDAEVIFDGDGGGGGGDPAMEVLFGGLLTVGTLGTGSWPIEEQGGEDDAAANGEVDEKKPMVLGVEELVTPAALEAIAEKEAEAMERDLMVVGTELEKVLATEVEKGGRGGGMSSARSSHSGAAVCPLQGFLFGSPIETASAVAGGRKERRASLGELIMTSRIAEGGGGKAEEAEFAGLDSGRDGEGKPTAEMCLMRTKMAKHRKGSDGGGGSTNGSTVETKIQKILQIFHRKVHPESGIMTKKASKTGKIEKKDHMALVGRNDLSGTGGRTLAALKGECRKEDILNFTFCTNPPSKAFSGYDSNSNREHWIKTDADYLVLEL</sequence>
<dbReference type="PANTHER" id="PTHR34959:SF3">
    <property type="entry name" value="PROTEIN LAZY 1"/>
    <property type="match status" value="1"/>
</dbReference>
<evidence type="ECO:0000313" key="2">
    <source>
        <dbReference type="Proteomes" id="UP001055439"/>
    </source>
</evidence>
<reference evidence="1" key="1">
    <citation type="submission" date="2022-05" db="EMBL/GenBank/DDBJ databases">
        <title>The Musa troglodytarum L. genome provides insights into the mechanism of non-climacteric behaviour and enrichment of carotenoids.</title>
        <authorList>
            <person name="Wang J."/>
        </authorList>
    </citation>
    <scope>NUCLEOTIDE SEQUENCE</scope>
    <source>
        <tissue evidence="1">Leaf</tissue>
    </source>
</reference>
<dbReference type="AlphaFoldDB" id="A0A9E7KAI6"/>
<name>A0A9E7KAI6_9LILI</name>
<gene>
    <name evidence="1" type="ORF">MUK42_23160</name>
</gene>
<organism evidence="1 2">
    <name type="scientific">Musa troglodytarum</name>
    <name type="common">fe'i banana</name>
    <dbReference type="NCBI Taxonomy" id="320322"/>
    <lineage>
        <taxon>Eukaryota</taxon>
        <taxon>Viridiplantae</taxon>
        <taxon>Streptophyta</taxon>
        <taxon>Embryophyta</taxon>
        <taxon>Tracheophyta</taxon>
        <taxon>Spermatophyta</taxon>
        <taxon>Magnoliopsida</taxon>
        <taxon>Liliopsida</taxon>
        <taxon>Zingiberales</taxon>
        <taxon>Musaceae</taxon>
        <taxon>Musa</taxon>
    </lineage>
</organism>
<protein>
    <submittedName>
        <fullName evidence="1">Uncharacterized protein</fullName>
    </submittedName>
</protein>
<dbReference type="PANTHER" id="PTHR34959">
    <property type="entry name" value="PROTEIN LAZY 1"/>
    <property type="match status" value="1"/>
</dbReference>
<dbReference type="GO" id="GO:2000012">
    <property type="term" value="P:regulation of auxin polar transport"/>
    <property type="evidence" value="ECO:0007669"/>
    <property type="project" value="InterPro"/>
</dbReference>
<evidence type="ECO:0000313" key="1">
    <source>
        <dbReference type="EMBL" id="URE12968.1"/>
    </source>
</evidence>
<proteinExistence type="predicted"/>
<dbReference type="Proteomes" id="UP001055439">
    <property type="component" value="Chromosome 6"/>
</dbReference>
<dbReference type="EMBL" id="CP097508">
    <property type="protein sequence ID" value="URE12968.1"/>
    <property type="molecule type" value="Genomic_DNA"/>
</dbReference>
<dbReference type="InterPro" id="IPR038928">
    <property type="entry name" value="LAZY1"/>
</dbReference>
<dbReference type="GO" id="GO:0009630">
    <property type="term" value="P:gravitropism"/>
    <property type="evidence" value="ECO:0007669"/>
    <property type="project" value="InterPro"/>
</dbReference>